<gene>
    <name evidence="2" type="ORF">G6011_07310</name>
</gene>
<dbReference type="Proteomes" id="UP001199106">
    <property type="component" value="Unassembled WGS sequence"/>
</dbReference>
<name>A0AAD4FEK9_9PLEO</name>
<comment type="caution">
    <text evidence="2">The sequence shown here is derived from an EMBL/GenBank/DDBJ whole genome shotgun (WGS) entry which is preliminary data.</text>
</comment>
<sequence length="761" mass="84214">MVSPAISGYVGASGKRLNQASSAESCLPSTHTSLTPIYGFLYPSATEETRNEDDYSDILTDVTDADEVYAEQCEASSVTKSLMRSLRRVDSLDLVSNDINGPSSMKKTLTRSKITLEPSQKNKQLSCASFWRASEYAELLFDADTPFASDEDLALRSIFAPGSIPEPVTRLATRSHDKHFPTPKLINTSHLRIQPDLAVRELHDRIPNIPDFDAPPLSKQVRDVRPKSTFRLEGRSLLCSHPPVFAEETVTGEPWQLEHDPVLRYTTASSLLPGLDNLQNITARSATIQYDHSIEDLYYATSSFLDDCHDGECTCLDGKMHSLRVPGENFKLSEKDDNFDFSVRRPTAKDIFQSIDELVDADMFDVHDDSKGFSGEVLHIPGVHFDTNPQDVGASMVLDRLLCSSSFDALSLVCDNENDSDVSDSDAETFSLTQHPELTYVDANTHQCVAYTALNQLLAMEEDETRPVIHRDTPDEDNEPAEIGLAKLVYLPPRAEGHATLLPLQSSPNLHRSSSDSNSGISRPPALVQPELNLRPIARQRCEPYGLYSSNRSRHQRQLPQLKLDIQLLPNHQPLSMVPEEKPPCSSSSSSAESLNFAEHRGFVKPLERRRLGFLDDGGEGKDGSEPPATPNTAPDCIYEVLNITNIKDYEDLFADTIWNSTPDLKLTKRSQEAYANTAPASVIPPSPLLEALKIEIHSRLTFMFNCMNSGLFNELPALSSDLHWTLCALANDYPALTLLDTLGVAVEILVERMVASIAAS</sequence>
<feature type="compositionally biased region" description="Basic and acidic residues" evidence="1">
    <location>
        <begin position="614"/>
        <end position="625"/>
    </location>
</feature>
<feature type="compositionally biased region" description="Polar residues" evidence="1">
    <location>
        <begin position="503"/>
        <end position="512"/>
    </location>
</feature>
<proteinExistence type="predicted"/>
<dbReference type="AlphaFoldDB" id="A0AAD4FEK9"/>
<keyword evidence="3" id="KW-1185">Reference proteome</keyword>
<organism evidence="2 3">
    <name type="scientific">Alternaria panax</name>
    <dbReference type="NCBI Taxonomy" id="48097"/>
    <lineage>
        <taxon>Eukaryota</taxon>
        <taxon>Fungi</taxon>
        <taxon>Dikarya</taxon>
        <taxon>Ascomycota</taxon>
        <taxon>Pezizomycotina</taxon>
        <taxon>Dothideomycetes</taxon>
        <taxon>Pleosporomycetidae</taxon>
        <taxon>Pleosporales</taxon>
        <taxon>Pleosporineae</taxon>
        <taxon>Pleosporaceae</taxon>
        <taxon>Alternaria</taxon>
        <taxon>Alternaria sect. Panax</taxon>
    </lineage>
</organism>
<evidence type="ECO:0000313" key="2">
    <source>
        <dbReference type="EMBL" id="KAG9188605.1"/>
    </source>
</evidence>
<evidence type="ECO:0000313" key="3">
    <source>
        <dbReference type="Proteomes" id="UP001199106"/>
    </source>
</evidence>
<feature type="region of interest" description="Disordered" evidence="1">
    <location>
        <begin position="614"/>
        <end position="634"/>
    </location>
</feature>
<dbReference type="EMBL" id="JAANER010000006">
    <property type="protein sequence ID" value="KAG9188605.1"/>
    <property type="molecule type" value="Genomic_DNA"/>
</dbReference>
<evidence type="ECO:0000256" key="1">
    <source>
        <dbReference type="SAM" id="MobiDB-lite"/>
    </source>
</evidence>
<accession>A0AAD4FEK9</accession>
<protein>
    <submittedName>
        <fullName evidence="2">Uncharacterized protein</fullName>
    </submittedName>
</protein>
<feature type="region of interest" description="Disordered" evidence="1">
    <location>
        <begin position="501"/>
        <end position="529"/>
    </location>
</feature>
<reference evidence="2" key="1">
    <citation type="submission" date="2021-07" db="EMBL/GenBank/DDBJ databases">
        <title>Genome Resource of American Ginseng Black Spot Pathogen Alternaria panax.</title>
        <authorList>
            <person name="Qiu C."/>
            <person name="Wang W."/>
            <person name="Liu Z."/>
        </authorList>
    </citation>
    <scope>NUCLEOTIDE SEQUENCE</scope>
    <source>
        <strain evidence="2">BNCC115425</strain>
    </source>
</reference>